<dbReference type="RefSeq" id="WP_028977913.1">
    <property type="nucleotide sequence ID" value="NZ_AP021853.1"/>
</dbReference>
<feature type="binding site" evidence="3">
    <location>
        <position position="277"/>
    </location>
    <ligand>
        <name>CTP</name>
        <dbReference type="ChEBI" id="CHEBI:37563"/>
    </ligand>
</feature>
<protein>
    <recommendedName>
        <fullName evidence="3">Coenzyme A biosynthesis bifunctional protein CoaBC</fullName>
    </recommendedName>
    <alternativeName>
        <fullName evidence="3">DNA/pantothenate metabolism flavoprotein</fullName>
    </alternativeName>
    <alternativeName>
        <fullName evidence="3">Phosphopantothenoylcysteine synthetase/decarboxylase</fullName>
        <shortName evidence="3">PPCS-PPCDC</shortName>
    </alternativeName>
    <domain>
        <recommendedName>
            <fullName evidence="3">Phosphopantothenoylcysteine decarboxylase</fullName>
            <shortName evidence="3">PPC decarboxylase</shortName>
            <shortName evidence="3">PPC-DC</shortName>
            <ecNumber evidence="3">4.1.1.36</ecNumber>
        </recommendedName>
        <alternativeName>
            <fullName evidence="3">CoaC</fullName>
        </alternativeName>
    </domain>
    <domain>
        <recommendedName>
            <fullName evidence="3">Phosphopantothenate--cysteine ligase</fullName>
            <ecNumber evidence="3">6.3.2.5</ecNumber>
        </recommendedName>
        <alternativeName>
            <fullName evidence="3">CoaB</fullName>
        </alternativeName>
        <alternativeName>
            <fullName evidence="3">Phosphopantothenoylcysteine synthetase</fullName>
            <shortName evidence="3">PPC synthetase</shortName>
            <shortName evidence="3">PPC-S</shortName>
        </alternativeName>
    </domain>
</protein>
<dbReference type="GO" id="GO:0015941">
    <property type="term" value="P:pantothenate catabolic process"/>
    <property type="evidence" value="ECO:0007669"/>
    <property type="project" value="InterPro"/>
</dbReference>
<dbReference type="Gene3D" id="3.40.50.1950">
    <property type="entry name" value="Flavin prenyltransferase-like"/>
    <property type="match status" value="1"/>
</dbReference>
<dbReference type="EMBL" id="AP021853">
    <property type="protein sequence ID" value="BBN98614.1"/>
    <property type="molecule type" value="Genomic_DNA"/>
</dbReference>
<dbReference type="InterPro" id="IPR035929">
    <property type="entry name" value="CoaB-like_sf"/>
</dbReference>
<dbReference type="SUPFAM" id="SSF102645">
    <property type="entry name" value="CoaB-like"/>
    <property type="match status" value="1"/>
</dbReference>
<comment type="similarity">
    <text evidence="3 4">In the C-terminal section; belongs to the PPC synthetase family.</text>
</comment>
<comment type="pathway">
    <text evidence="3 4">Cofactor biosynthesis; coenzyme A biosynthesis; CoA from (R)-pantothenate: step 3/5.</text>
</comment>
<comment type="pathway">
    <text evidence="3 4">Cofactor biosynthesis; coenzyme A biosynthesis; CoA from (R)-pantothenate: step 2/5.</text>
</comment>
<dbReference type="InterPro" id="IPR003382">
    <property type="entry name" value="Flavoprotein"/>
</dbReference>
<dbReference type="GO" id="GO:0004632">
    <property type="term" value="F:phosphopantothenate--cysteine ligase activity"/>
    <property type="evidence" value="ECO:0007669"/>
    <property type="project" value="UniProtKB-UniRule"/>
</dbReference>
<comment type="function">
    <text evidence="4">Catalyzes two steps in the biosynthesis of coenzyme A. In the first step cysteine is conjugated to 4'-phosphopantothenate to form 4-phosphopantothenoylcysteine, in the latter compound is decarboxylated to form 4'-phosphopantotheine.</text>
</comment>
<evidence type="ECO:0000256" key="2">
    <source>
        <dbReference type="ARBA" id="ARBA00023239"/>
    </source>
</evidence>
<dbReference type="UniPathway" id="UPA00241">
    <property type="reaction ID" value="UER00353"/>
</dbReference>
<comment type="cofactor">
    <cofactor evidence="3">
        <name>FMN</name>
        <dbReference type="ChEBI" id="CHEBI:58210"/>
    </cofactor>
    <text evidence="3">Binds 1 FMN per subunit.</text>
</comment>
<feature type="binding site" evidence="3">
    <location>
        <position position="287"/>
    </location>
    <ligand>
        <name>CTP</name>
        <dbReference type="ChEBI" id="CHEBI:37563"/>
    </ligand>
</feature>
<keyword evidence="2 3" id="KW-0456">Lyase</keyword>
<feature type="binding site" evidence="3">
    <location>
        <position position="335"/>
    </location>
    <ligand>
        <name>CTP</name>
        <dbReference type="ChEBI" id="CHEBI:37563"/>
    </ligand>
</feature>
<name>A0A5K7WY36_9BACL</name>
<keyword evidence="3 4" id="KW-0288">FMN</keyword>
<feature type="binding site" evidence="3">
    <location>
        <begin position="303"/>
        <end position="306"/>
    </location>
    <ligand>
        <name>CTP</name>
        <dbReference type="ChEBI" id="CHEBI:37563"/>
    </ligand>
</feature>
<dbReference type="InterPro" id="IPR005252">
    <property type="entry name" value="CoaBC"/>
</dbReference>
<dbReference type="EC" id="4.1.1.36" evidence="3"/>
<keyword evidence="3 4" id="KW-0436">Ligase</keyword>
<keyword evidence="1 3" id="KW-0210">Decarboxylase</keyword>
<evidence type="ECO:0000259" key="5">
    <source>
        <dbReference type="Pfam" id="PF02441"/>
    </source>
</evidence>
<dbReference type="InterPro" id="IPR007085">
    <property type="entry name" value="DNA/pantothenate-metab_flavo_C"/>
</dbReference>
<dbReference type="GO" id="GO:0010181">
    <property type="term" value="F:FMN binding"/>
    <property type="evidence" value="ECO:0007669"/>
    <property type="project" value="UniProtKB-UniRule"/>
</dbReference>
<dbReference type="HAMAP" id="MF_02225">
    <property type="entry name" value="CoaBC"/>
    <property type="match status" value="1"/>
</dbReference>
<dbReference type="GO" id="GO:0004633">
    <property type="term" value="F:phosphopantothenoylcysteine decarboxylase activity"/>
    <property type="evidence" value="ECO:0007669"/>
    <property type="project" value="UniProtKB-UniRule"/>
</dbReference>
<feature type="region of interest" description="Phosphopantothenate--cysteine ligase" evidence="3">
    <location>
        <begin position="190"/>
        <end position="398"/>
    </location>
</feature>
<feature type="domain" description="DNA/pantothenate metabolism flavoprotein C-terminal" evidence="6">
    <location>
        <begin position="185"/>
        <end position="388"/>
    </location>
</feature>
<gene>
    <name evidence="3 7" type="primary">coaBC</name>
    <name evidence="7" type="ORF">St703_13190</name>
</gene>
<sequence length="398" mass="42986">MTLEGKKILLGICGGIAAYKSADLASRLKKAGADVSVVMTESAKQFIGPVTFQGLTRHRVYDHVFLDEKEGQIAHIDLADEADLMIIAPATAQTIARLAQGFADDMLTAVALATRAPIWVAPAMNVNMYEHPAVQHNLQLLESYGYHVIGPDEGHLACGWVGAGRMTEPADIVHEIESQFSIQKLSGKKLLVTAGPTKEALDPIRFLSNQSSGKMGYAIAEAARQAGAEVTLISGASLADPKGMTVVHVTSAQEMHDAVMQRFATCDAVIKAAAVADYRPEHVASRKIKKSDGPMTLTMVRNPDILKALGEHKTDQLLVGFAAETDHLEDYAKKKLKSKHLDMLVANHASDGFGSETNKVTLYFADGRKQALERMQKQQVARHICNALSGLFEMSGSK</sequence>
<comment type="similarity">
    <text evidence="3 4">In the N-terminal section; belongs to the HFCD (homo-oligomeric flavin containing Cys decarboxylase) superfamily.</text>
</comment>
<feature type="active site" description="Proton donor" evidence="3">
    <location>
        <position position="158"/>
    </location>
</feature>
<dbReference type="InterPro" id="IPR036551">
    <property type="entry name" value="Flavin_trans-like"/>
</dbReference>
<accession>A0A5K7WY36</accession>
<dbReference type="Proteomes" id="UP000326951">
    <property type="component" value="Chromosome"/>
</dbReference>
<dbReference type="GO" id="GO:0046872">
    <property type="term" value="F:metal ion binding"/>
    <property type="evidence" value="ECO:0007669"/>
    <property type="project" value="UniProtKB-KW"/>
</dbReference>
<dbReference type="Pfam" id="PF04127">
    <property type="entry name" value="DFP"/>
    <property type="match status" value="1"/>
</dbReference>
<feature type="domain" description="Flavoprotein" evidence="5">
    <location>
        <begin position="6"/>
        <end position="179"/>
    </location>
</feature>
<keyword evidence="3 4" id="KW-0285">Flavoprotein</keyword>
<dbReference type="GO" id="GO:0071513">
    <property type="term" value="C:phosphopantothenoylcysteine decarboxylase complex"/>
    <property type="evidence" value="ECO:0007669"/>
    <property type="project" value="TreeGrafter"/>
</dbReference>
<keyword evidence="3" id="KW-0479">Metal-binding</keyword>
<dbReference type="Pfam" id="PF02441">
    <property type="entry name" value="Flavoprotein"/>
    <property type="match status" value="1"/>
</dbReference>
<feature type="binding site" evidence="3">
    <location>
        <position position="321"/>
    </location>
    <ligand>
        <name>CTP</name>
        <dbReference type="ChEBI" id="CHEBI:37563"/>
    </ligand>
</feature>
<dbReference type="EC" id="6.3.2.5" evidence="3"/>
<comment type="catalytic activity">
    <reaction evidence="3 4">
        <text>N-[(R)-4-phosphopantothenoyl]-L-cysteine + H(+) = (R)-4'-phosphopantetheine + CO2</text>
        <dbReference type="Rhea" id="RHEA:16793"/>
        <dbReference type="ChEBI" id="CHEBI:15378"/>
        <dbReference type="ChEBI" id="CHEBI:16526"/>
        <dbReference type="ChEBI" id="CHEBI:59458"/>
        <dbReference type="ChEBI" id="CHEBI:61723"/>
        <dbReference type="EC" id="4.1.1.36"/>
    </reaction>
</comment>
<dbReference type="Gene3D" id="3.40.50.10300">
    <property type="entry name" value="CoaB-like"/>
    <property type="match status" value="1"/>
</dbReference>
<dbReference type="PANTHER" id="PTHR14359">
    <property type="entry name" value="HOMO-OLIGOMERIC FLAVIN CONTAINING CYS DECARBOXYLASE FAMILY"/>
    <property type="match status" value="1"/>
</dbReference>
<feature type="region of interest" description="Phosphopantothenoylcysteine decarboxylase" evidence="3">
    <location>
        <begin position="1"/>
        <end position="189"/>
    </location>
</feature>
<dbReference type="NCBIfam" id="TIGR00521">
    <property type="entry name" value="coaBC_dfp"/>
    <property type="match status" value="1"/>
</dbReference>
<proteinExistence type="inferred from homology"/>
<feature type="binding site" evidence="3">
    <location>
        <position position="339"/>
    </location>
    <ligand>
        <name>CTP</name>
        <dbReference type="ChEBI" id="CHEBI:37563"/>
    </ligand>
</feature>
<dbReference type="PANTHER" id="PTHR14359:SF6">
    <property type="entry name" value="PHOSPHOPANTOTHENOYLCYSTEINE DECARBOXYLASE"/>
    <property type="match status" value="1"/>
</dbReference>
<evidence type="ECO:0000256" key="1">
    <source>
        <dbReference type="ARBA" id="ARBA00022793"/>
    </source>
</evidence>
<comment type="function">
    <text evidence="3">Catalyzes two sequential steps in the biosynthesis of coenzyme A. In the first step cysteine is conjugated to 4'-phosphopantothenate to form 4-phosphopantothenoylcysteine. In the second step the latter compound is decarboxylated to form 4'-phosphopantotheine.</text>
</comment>
<dbReference type="GO" id="GO:0015937">
    <property type="term" value="P:coenzyme A biosynthetic process"/>
    <property type="evidence" value="ECO:0007669"/>
    <property type="project" value="UniProtKB-UniRule"/>
</dbReference>
<dbReference type="AlphaFoldDB" id="A0A5K7WY36"/>
<organism evidence="7 8">
    <name type="scientific">Sporolactobacillus terrae</name>
    <dbReference type="NCBI Taxonomy" id="269673"/>
    <lineage>
        <taxon>Bacteria</taxon>
        <taxon>Bacillati</taxon>
        <taxon>Bacillota</taxon>
        <taxon>Bacilli</taxon>
        <taxon>Bacillales</taxon>
        <taxon>Sporolactobacillaceae</taxon>
        <taxon>Sporolactobacillus</taxon>
    </lineage>
</organism>
<evidence type="ECO:0000313" key="7">
    <source>
        <dbReference type="EMBL" id="BBN98614.1"/>
    </source>
</evidence>
<comment type="cofactor">
    <cofactor evidence="3">
        <name>Mg(2+)</name>
        <dbReference type="ChEBI" id="CHEBI:18420"/>
    </cofactor>
</comment>
<keyword evidence="3" id="KW-0460">Magnesium</keyword>
<comment type="catalytic activity">
    <reaction evidence="3 4">
        <text>(R)-4'-phosphopantothenate + L-cysteine + CTP = N-[(R)-4-phosphopantothenoyl]-L-cysteine + CMP + diphosphate + H(+)</text>
        <dbReference type="Rhea" id="RHEA:19397"/>
        <dbReference type="ChEBI" id="CHEBI:10986"/>
        <dbReference type="ChEBI" id="CHEBI:15378"/>
        <dbReference type="ChEBI" id="CHEBI:33019"/>
        <dbReference type="ChEBI" id="CHEBI:35235"/>
        <dbReference type="ChEBI" id="CHEBI:37563"/>
        <dbReference type="ChEBI" id="CHEBI:59458"/>
        <dbReference type="ChEBI" id="CHEBI:60377"/>
        <dbReference type="EC" id="6.3.2.5"/>
    </reaction>
</comment>
<evidence type="ECO:0000256" key="3">
    <source>
        <dbReference type="HAMAP-Rule" id="MF_02225"/>
    </source>
</evidence>
<evidence type="ECO:0000259" key="6">
    <source>
        <dbReference type="Pfam" id="PF04127"/>
    </source>
</evidence>
<keyword evidence="3" id="KW-0511">Multifunctional enzyme</keyword>
<evidence type="ECO:0000256" key="4">
    <source>
        <dbReference type="RuleBase" id="RU364078"/>
    </source>
</evidence>
<evidence type="ECO:0000313" key="8">
    <source>
        <dbReference type="Proteomes" id="UP000326951"/>
    </source>
</evidence>
<comment type="caution">
    <text evidence="3">Lacks conserved residue(s) required for the propagation of feature annotation.</text>
</comment>
<reference evidence="7 8" key="1">
    <citation type="submission" date="2019-09" db="EMBL/GenBank/DDBJ databases">
        <title>Complete genome sequence of Sporolactobacillus terrae 70-3.</title>
        <authorList>
            <person name="Tanaka N."/>
            <person name="Shiwa Y."/>
            <person name="Fujita N."/>
            <person name="Tanasupawat S."/>
        </authorList>
    </citation>
    <scope>NUCLEOTIDE SEQUENCE [LARGE SCALE GENOMIC DNA]</scope>
    <source>
        <strain evidence="7 8">70-3</strain>
    </source>
</reference>
<dbReference type="SUPFAM" id="SSF52507">
    <property type="entry name" value="Homo-oligomeric flavin-containing Cys decarboxylases, HFCD"/>
    <property type="match status" value="1"/>
</dbReference>